<protein>
    <submittedName>
        <fullName evidence="1">Uncharacterized protein</fullName>
    </submittedName>
</protein>
<dbReference type="AlphaFoldDB" id="A0A7C1I7M9"/>
<organism evidence="1">
    <name type="scientific">Fervidicoccus fontis</name>
    <dbReference type="NCBI Taxonomy" id="683846"/>
    <lineage>
        <taxon>Archaea</taxon>
        <taxon>Thermoproteota</taxon>
        <taxon>Thermoprotei</taxon>
        <taxon>Fervidicoccales</taxon>
        <taxon>Fervidicoccaceae</taxon>
        <taxon>Fervidicoccus</taxon>
    </lineage>
</organism>
<accession>A0A7C1I7M9</accession>
<gene>
    <name evidence="1" type="ORF">ENO04_03940</name>
</gene>
<name>A0A7C1I7M9_9CREN</name>
<sequence length="159" mass="18474">MISQQASTIRKIIIDAEPICVVMTKDHLGLEKFLEVDTYFAYSSNHLAKAVEATLYSFRKGESLRNLKYELYRRLMGIRELRKLPLDKIGKEDCNIYVLSCDELGSIGLSELTECDYGAEKILYLLRELSRYLEVDEERVENYLLSMVEATKFNKWLVS</sequence>
<dbReference type="EMBL" id="DSDY01000125">
    <property type="protein sequence ID" value="HDS10749.1"/>
    <property type="molecule type" value="Genomic_DNA"/>
</dbReference>
<proteinExistence type="predicted"/>
<evidence type="ECO:0000313" key="1">
    <source>
        <dbReference type="EMBL" id="HDS10749.1"/>
    </source>
</evidence>
<comment type="caution">
    <text evidence="1">The sequence shown here is derived from an EMBL/GenBank/DDBJ whole genome shotgun (WGS) entry which is preliminary data.</text>
</comment>
<reference evidence="1" key="1">
    <citation type="journal article" date="2020" name="mSystems">
        <title>Genome- and Community-Level Interaction Insights into Carbon Utilization and Element Cycling Functions of Hydrothermarchaeota in Hydrothermal Sediment.</title>
        <authorList>
            <person name="Zhou Z."/>
            <person name="Liu Y."/>
            <person name="Xu W."/>
            <person name="Pan J."/>
            <person name="Luo Z.H."/>
            <person name="Li M."/>
        </authorList>
    </citation>
    <scope>NUCLEOTIDE SEQUENCE [LARGE SCALE GENOMIC DNA]</scope>
    <source>
        <strain evidence="1">SpSt-123</strain>
    </source>
</reference>